<gene>
    <name evidence="1" type="ORF">UA08_02817</name>
</gene>
<keyword evidence="2" id="KW-1185">Reference proteome</keyword>
<dbReference type="AlphaFoldDB" id="A0A225AWP2"/>
<dbReference type="OrthoDB" id="4389629at2759"/>
<accession>A0A225AWP2</accession>
<comment type="caution">
    <text evidence="1">The sequence shown here is derived from an EMBL/GenBank/DDBJ whole genome shotgun (WGS) entry which is preliminary data.</text>
</comment>
<evidence type="ECO:0008006" key="3">
    <source>
        <dbReference type="Google" id="ProtNLM"/>
    </source>
</evidence>
<name>A0A225AWP2_TALAT</name>
<organism evidence="1 2">
    <name type="scientific">Talaromyces atroroseus</name>
    <dbReference type="NCBI Taxonomy" id="1441469"/>
    <lineage>
        <taxon>Eukaryota</taxon>
        <taxon>Fungi</taxon>
        <taxon>Dikarya</taxon>
        <taxon>Ascomycota</taxon>
        <taxon>Pezizomycotina</taxon>
        <taxon>Eurotiomycetes</taxon>
        <taxon>Eurotiomycetidae</taxon>
        <taxon>Eurotiales</taxon>
        <taxon>Trichocomaceae</taxon>
        <taxon>Talaromyces</taxon>
        <taxon>Talaromyces sect. Trachyspermi</taxon>
    </lineage>
</organism>
<sequence length="192" mass="22634">MCAYDPWDYNWEGNRFRHKGVQYVIEEQLTEEENVELAQRHVLTLAHEIESGRQFMLKLSYDLDPEEFDIEDEDEHEEMVCDYSGFEADLVNFLHGIGHEPKLLDAYGYLQGENHPYESGAIYFIAMECVPGENVDEIRDELTKEELQSIRRQLAYILNEMAKINRCFANEDPACLRYDRRADKLYVVDLTH</sequence>
<dbReference type="RefSeq" id="XP_020121859.1">
    <property type="nucleotide sequence ID" value="XM_020264900.1"/>
</dbReference>
<dbReference type="Proteomes" id="UP000214365">
    <property type="component" value="Unassembled WGS sequence"/>
</dbReference>
<dbReference type="GeneID" id="31002572"/>
<protein>
    <recommendedName>
        <fullName evidence="3">Protein kinase domain-containing protein</fullName>
    </recommendedName>
</protein>
<proteinExistence type="predicted"/>
<evidence type="ECO:0000313" key="1">
    <source>
        <dbReference type="EMBL" id="OKL61738.1"/>
    </source>
</evidence>
<reference evidence="1 2" key="1">
    <citation type="submission" date="2015-06" db="EMBL/GenBank/DDBJ databases">
        <title>Talaromyces atroroseus IBT 11181 draft genome.</title>
        <authorList>
            <person name="Rasmussen K.B."/>
            <person name="Rasmussen S."/>
            <person name="Petersen B."/>
            <person name="Sicheritz-Ponten T."/>
            <person name="Mortensen U.H."/>
            <person name="Thrane U."/>
        </authorList>
    </citation>
    <scope>NUCLEOTIDE SEQUENCE [LARGE SCALE GENOMIC DNA]</scope>
    <source>
        <strain evidence="1 2">IBT 11181</strain>
    </source>
</reference>
<dbReference type="EMBL" id="LFMY01000003">
    <property type="protein sequence ID" value="OKL61738.1"/>
    <property type="molecule type" value="Genomic_DNA"/>
</dbReference>
<evidence type="ECO:0000313" key="2">
    <source>
        <dbReference type="Proteomes" id="UP000214365"/>
    </source>
</evidence>